<name>A0A8H4EK99_GIGMA</name>
<accession>A0A8H4EK99</accession>
<dbReference type="EMBL" id="WTPW01000512">
    <property type="protein sequence ID" value="KAF0504107.1"/>
    <property type="molecule type" value="Genomic_DNA"/>
</dbReference>
<sequence>MQPHPYQSGIVYFQYRKQDYIARECFISSQSANKNNGTWHNCFNNGQGRNNRSLRPITNTLYQNNQGQTINNQPNNSVNDNNETVLNENNKTQTYFALTADKLTGTIKTAVHKNLNA</sequence>
<evidence type="ECO:0000313" key="1">
    <source>
        <dbReference type="EMBL" id="KAF0504107.1"/>
    </source>
</evidence>
<comment type="caution">
    <text evidence="1">The sequence shown here is derived from an EMBL/GenBank/DDBJ whole genome shotgun (WGS) entry which is preliminary data.</text>
</comment>
<proteinExistence type="predicted"/>
<evidence type="ECO:0000313" key="2">
    <source>
        <dbReference type="Proteomes" id="UP000439903"/>
    </source>
</evidence>
<dbReference type="Proteomes" id="UP000439903">
    <property type="component" value="Unassembled WGS sequence"/>
</dbReference>
<protein>
    <submittedName>
        <fullName evidence="1">Uncharacterized protein</fullName>
    </submittedName>
</protein>
<reference evidence="1 2" key="1">
    <citation type="journal article" date="2019" name="Environ. Microbiol.">
        <title>At the nexus of three kingdoms: the genome of the mycorrhizal fungus Gigaspora margarita provides insights into plant, endobacterial and fungal interactions.</title>
        <authorList>
            <person name="Venice F."/>
            <person name="Ghignone S."/>
            <person name="Salvioli di Fossalunga A."/>
            <person name="Amselem J."/>
            <person name="Novero M."/>
            <person name="Xianan X."/>
            <person name="Sedzielewska Toro K."/>
            <person name="Morin E."/>
            <person name="Lipzen A."/>
            <person name="Grigoriev I.V."/>
            <person name="Henrissat B."/>
            <person name="Martin F.M."/>
            <person name="Bonfante P."/>
        </authorList>
    </citation>
    <scope>NUCLEOTIDE SEQUENCE [LARGE SCALE GENOMIC DNA]</scope>
    <source>
        <strain evidence="1 2">BEG34</strain>
    </source>
</reference>
<gene>
    <name evidence="1" type="ORF">F8M41_019618</name>
</gene>
<organism evidence="1 2">
    <name type="scientific">Gigaspora margarita</name>
    <dbReference type="NCBI Taxonomy" id="4874"/>
    <lineage>
        <taxon>Eukaryota</taxon>
        <taxon>Fungi</taxon>
        <taxon>Fungi incertae sedis</taxon>
        <taxon>Mucoromycota</taxon>
        <taxon>Glomeromycotina</taxon>
        <taxon>Glomeromycetes</taxon>
        <taxon>Diversisporales</taxon>
        <taxon>Gigasporaceae</taxon>
        <taxon>Gigaspora</taxon>
    </lineage>
</organism>
<dbReference type="AlphaFoldDB" id="A0A8H4EK99"/>
<keyword evidence="2" id="KW-1185">Reference proteome</keyword>